<sequence length="97" mass="10754">MKDQHILNIAKTVFALFFLAGNICLFGYILTKNEWFAGSGYMVIIFGAMSSLAVILALLVYSFINWDRLDICLKAIGILLLNIPIAVLYALIGINLL</sequence>
<organism evidence="3 4">
    <name type="scientific">Chryseobacterium arthrosphaerae</name>
    <dbReference type="NCBI Taxonomy" id="651561"/>
    <lineage>
        <taxon>Bacteria</taxon>
        <taxon>Pseudomonadati</taxon>
        <taxon>Bacteroidota</taxon>
        <taxon>Flavobacteriia</taxon>
        <taxon>Flavobacteriales</taxon>
        <taxon>Weeksellaceae</taxon>
        <taxon>Chryseobacterium group</taxon>
        <taxon>Chryseobacterium</taxon>
    </lineage>
</organism>
<evidence type="ECO:0008006" key="6">
    <source>
        <dbReference type="Google" id="ProtNLM"/>
    </source>
</evidence>
<dbReference type="EMBL" id="MAYG01000032">
    <property type="protein sequence ID" value="OCA68324.1"/>
    <property type="molecule type" value="Genomic_DNA"/>
</dbReference>
<comment type="caution">
    <text evidence="3">The sequence shown here is derived from an EMBL/GenBank/DDBJ whole genome shotgun (WGS) entry which is preliminary data.</text>
</comment>
<dbReference type="STRING" id="651561.BBI00_22290"/>
<dbReference type="GeneID" id="78304487"/>
<keyword evidence="5" id="KW-1185">Reference proteome</keyword>
<evidence type="ECO:0000256" key="1">
    <source>
        <dbReference type="SAM" id="Phobius"/>
    </source>
</evidence>
<keyword evidence="1" id="KW-1133">Transmembrane helix</keyword>
<reference evidence="4" key="2">
    <citation type="submission" date="2016-07" db="EMBL/GenBank/DDBJ databases">
        <authorList>
            <person name="Florea S."/>
            <person name="Webb J.S."/>
            <person name="Jaromczyk J."/>
            <person name="Schardl C.L."/>
        </authorList>
    </citation>
    <scope>NUCLEOTIDE SEQUENCE [LARGE SCALE GENOMIC DNA]</scope>
    <source>
        <strain evidence="4">CC-VM-7</strain>
    </source>
</reference>
<dbReference type="RefSeq" id="WP_065401068.1">
    <property type="nucleotide sequence ID" value="NZ_CP033811.1"/>
</dbReference>
<dbReference type="AlphaFoldDB" id="A0A1B8Z9T0"/>
<dbReference type="Proteomes" id="UP000093432">
    <property type="component" value="Unassembled WGS sequence"/>
</dbReference>
<evidence type="ECO:0000313" key="4">
    <source>
        <dbReference type="Proteomes" id="UP000093432"/>
    </source>
</evidence>
<feature type="transmembrane region" description="Helical" evidence="1">
    <location>
        <begin position="12"/>
        <end position="30"/>
    </location>
</feature>
<reference evidence="2 5" key="3">
    <citation type="submission" date="2024-01" db="EMBL/GenBank/DDBJ databases">
        <title>Whole genome of Chryseobacterium arthrosphaerae NNCa 2741.</title>
        <authorList>
            <person name="Boriskina E.V."/>
            <person name="Gordinskaya N.A."/>
            <person name="Kropotov V.S."/>
            <person name="Alekseeva A.E."/>
            <person name="Makhova M.A."/>
            <person name="Kryazhev D.V."/>
            <person name="Shkurkina I.S."/>
        </authorList>
    </citation>
    <scope>NUCLEOTIDE SEQUENCE [LARGE SCALE GENOMIC DNA]</scope>
    <source>
        <strain evidence="2 5">NNCa 2741</strain>
    </source>
</reference>
<dbReference type="EMBL" id="JAZGJU010000031">
    <property type="protein sequence ID" value="MEE6128667.1"/>
    <property type="molecule type" value="Genomic_DNA"/>
</dbReference>
<keyword evidence="1" id="KW-0472">Membrane</keyword>
<proteinExistence type="predicted"/>
<dbReference type="OrthoDB" id="1274611at2"/>
<dbReference type="Proteomes" id="UP001350005">
    <property type="component" value="Unassembled WGS sequence"/>
</dbReference>
<gene>
    <name evidence="3" type="ORF">BBI00_22290</name>
    <name evidence="2" type="ORF">V2E39_14820</name>
</gene>
<feature type="transmembrane region" description="Helical" evidence="1">
    <location>
        <begin position="71"/>
        <end position="92"/>
    </location>
</feature>
<dbReference type="KEGG" id="carh:EGY05_00615"/>
<name>A0A1B8Z9T0_9FLAO</name>
<protein>
    <recommendedName>
        <fullName evidence="6">Branched-chain amino acid:cation transporter, LIVCS family</fullName>
    </recommendedName>
</protein>
<evidence type="ECO:0000313" key="5">
    <source>
        <dbReference type="Proteomes" id="UP001350005"/>
    </source>
</evidence>
<reference evidence="3" key="1">
    <citation type="submission" date="2016-07" db="EMBL/GenBank/DDBJ databases">
        <authorList>
            <person name="Jeong J.-J."/>
            <person name="Kim D.W."/>
            <person name="Sang M.K."/>
            <person name="Choi I.-G."/>
            <person name="Kim K.D."/>
        </authorList>
    </citation>
    <scope>NUCLEOTIDE SEQUENCE</scope>
    <source>
        <strain evidence="3">CC-VM-7</strain>
    </source>
</reference>
<evidence type="ECO:0000313" key="3">
    <source>
        <dbReference type="EMBL" id="OCA68324.1"/>
    </source>
</evidence>
<feature type="transmembrane region" description="Helical" evidence="1">
    <location>
        <begin position="42"/>
        <end position="64"/>
    </location>
</feature>
<evidence type="ECO:0000313" key="2">
    <source>
        <dbReference type="EMBL" id="MEE6128667.1"/>
    </source>
</evidence>
<keyword evidence="1" id="KW-0812">Transmembrane</keyword>
<accession>A0A1B8Z9T0</accession>